<keyword evidence="3" id="KW-1185">Reference proteome</keyword>
<protein>
    <recommendedName>
        <fullName evidence="1">AB hydrolase-1 domain-containing protein</fullName>
    </recommendedName>
</protein>
<proteinExistence type="predicted"/>
<dbReference type="SUPFAM" id="SSF53474">
    <property type="entry name" value="alpha/beta-Hydrolases"/>
    <property type="match status" value="1"/>
</dbReference>
<reference evidence="2 3" key="1">
    <citation type="journal article" date="2015" name="J. Biotechnol.">
        <title>Complete genome sequence of a malodorant-producing acetogen, Clostridium scatologenes ATCC 25775(T).</title>
        <authorList>
            <person name="Zhu Z."/>
            <person name="Guo T."/>
            <person name="Zheng H."/>
            <person name="Song T."/>
            <person name="Ouyang P."/>
            <person name="Xie J."/>
        </authorList>
    </citation>
    <scope>NUCLEOTIDE SEQUENCE [LARGE SCALE GENOMIC DNA]</scope>
    <source>
        <strain evidence="2 3">ATCC 25775</strain>
    </source>
</reference>
<dbReference type="HOGENOM" id="CLU_598140_0_0_9"/>
<dbReference type="Pfam" id="PF00561">
    <property type="entry name" value="Abhydrolase_1"/>
    <property type="match status" value="1"/>
</dbReference>
<dbReference type="KEGG" id="csq:CSCA_3265"/>
<dbReference type="AlphaFoldDB" id="A0A0E3M8Y3"/>
<gene>
    <name evidence="2" type="ORF">CSCA_3265</name>
</gene>
<dbReference type="STRING" id="1548.CSCA_3265"/>
<dbReference type="InterPro" id="IPR000073">
    <property type="entry name" value="AB_hydrolase_1"/>
</dbReference>
<dbReference type="EMBL" id="CP009933">
    <property type="protein sequence ID" value="AKA70390.1"/>
    <property type="molecule type" value="Genomic_DNA"/>
</dbReference>
<dbReference type="InterPro" id="IPR029058">
    <property type="entry name" value="AB_hydrolase_fold"/>
</dbReference>
<name>A0A0E3M8Y3_CLOSL</name>
<accession>A0A0E3M8Y3</accession>
<evidence type="ECO:0000313" key="3">
    <source>
        <dbReference type="Proteomes" id="UP000033115"/>
    </source>
</evidence>
<dbReference type="Gene3D" id="3.40.50.1820">
    <property type="entry name" value="alpha/beta hydrolase"/>
    <property type="match status" value="1"/>
</dbReference>
<dbReference type="Proteomes" id="UP000033115">
    <property type="component" value="Chromosome"/>
</dbReference>
<evidence type="ECO:0000259" key="1">
    <source>
        <dbReference type="Pfam" id="PF00561"/>
    </source>
</evidence>
<organism evidence="2 3">
    <name type="scientific">Clostridium scatologenes</name>
    <dbReference type="NCBI Taxonomy" id="1548"/>
    <lineage>
        <taxon>Bacteria</taxon>
        <taxon>Bacillati</taxon>
        <taxon>Bacillota</taxon>
        <taxon>Clostridia</taxon>
        <taxon>Eubacteriales</taxon>
        <taxon>Clostridiaceae</taxon>
        <taxon>Clostridium</taxon>
    </lineage>
</organism>
<evidence type="ECO:0000313" key="2">
    <source>
        <dbReference type="EMBL" id="AKA70390.1"/>
    </source>
</evidence>
<sequence length="457" mass="52630">MLMNMKNYSKNIMKKGFWIMISLLFIGIVVGYIKYNAYMSVPKQRLGLSDYYSEMPPDSKNIYIKLPIDHNNRSLGEYKGFYRLSPNFTPGKDVIFYLTDGQQNKVHTKSTFDVFEKKLPGLSYVVMGRRGSSPSLFPEVYTNTKAVDYKKAMNLYGTDQQIEDIEMVRQDLKKRGYLSGDGKIMLFGGSGGGILVQQYLAKYGEHVSRAMLEATSAPDIMMDNKSNITGYNFNIIMKEKNPAALEKLDNIIRNKKVDRAQLCYMLFKISVTDIDWVNTCSRLIDDIDQGNKKTYYKNLFNPEYNFSLCKIIMKSPIVESTKVRMFEVVGEQIIKYSKTPNTDINVCFEWSKELLKDYLKEAEAGTFNVKPINLLEDRKKYSGEVLFFIGDMDIDFSIDVASKIAQDYSKSKIVVVHDNHGMVMEGEKYQSLRNEFFIHGLFSNKLQNIINDIKIRI</sequence>
<feature type="domain" description="AB hydrolase-1" evidence="1">
    <location>
        <begin position="156"/>
        <end position="426"/>
    </location>
</feature>